<comment type="catalytic activity">
    <reaction evidence="10 11">
        <text>tRNA(Gly) + glycine + ATP = glycyl-tRNA(Gly) + AMP + diphosphate</text>
        <dbReference type="Rhea" id="RHEA:16013"/>
        <dbReference type="Rhea" id="RHEA-COMP:9664"/>
        <dbReference type="Rhea" id="RHEA-COMP:9683"/>
        <dbReference type="ChEBI" id="CHEBI:30616"/>
        <dbReference type="ChEBI" id="CHEBI:33019"/>
        <dbReference type="ChEBI" id="CHEBI:57305"/>
        <dbReference type="ChEBI" id="CHEBI:78442"/>
        <dbReference type="ChEBI" id="CHEBI:78522"/>
        <dbReference type="ChEBI" id="CHEBI:456215"/>
        <dbReference type="EC" id="6.1.1.14"/>
    </reaction>
</comment>
<keyword evidence="8 11" id="KW-0648">Protein biosynthesis</keyword>
<keyword evidence="7 11" id="KW-0067">ATP-binding</keyword>
<dbReference type="InterPro" id="IPR015944">
    <property type="entry name" value="Gly-tRNA-synth_bsu"/>
</dbReference>
<dbReference type="Pfam" id="PF05746">
    <property type="entry name" value="DALR_1"/>
    <property type="match status" value="1"/>
</dbReference>
<evidence type="ECO:0000256" key="3">
    <source>
        <dbReference type="ARBA" id="ARBA00011209"/>
    </source>
</evidence>
<dbReference type="Pfam" id="PF02092">
    <property type="entry name" value="tRNA_synt_2f"/>
    <property type="match status" value="1"/>
</dbReference>
<keyword evidence="6 11" id="KW-0547">Nucleotide-binding</keyword>
<accession>A0A291IEN0</accession>
<dbReference type="InterPro" id="IPR006194">
    <property type="entry name" value="Gly-tRNA-synth_heterodimer"/>
</dbReference>
<dbReference type="GO" id="GO:0006420">
    <property type="term" value="P:arginyl-tRNA aminoacylation"/>
    <property type="evidence" value="ECO:0007669"/>
    <property type="project" value="InterPro"/>
</dbReference>
<comment type="similarity">
    <text evidence="2 11">Belongs to the class-II aminoacyl-tRNA synthetase family.</text>
</comment>
<dbReference type="GO" id="GO:0005524">
    <property type="term" value="F:ATP binding"/>
    <property type="evidence" value="ECO:0007669"/>
    <property type="project" value="UniProtKB-UniRule"/>
</dbReference>
<dbReference type="GO" id="GO:0006426">
    <property type="term" value="P:glycyl-tRNA aminoacylation"/>
    <property type="evidence" value="ECO:0007669"/>
    <property type="project" value="UniProtKB-UniRule"/>
</dbReference>
<keyword evidence="13" id="KW-1185">Reference proteome</keyword>
<evidence type="ECO:0000256" key="8">
    <source>
        <dbReference type="ARBA" id="ARBA00022917"/>
    </source>
</evidence>
<keyword evidence="4 11" id="KW-0963">Cytoplasm</keyword>
<protein>
    <recommendedName>
        <fullName evidence="11">Glycine--tRNA ligase beta subunit</fullName>
        <ecNumber evidence="11">6.1.1.14</ecNumber>
    </recommendedName>
    <alternativeName>
        <fullName evidence="11">Glycyl-tRNA synthetase beta subunit</fullName>
        <shortName evidence="11">GlyRS</shortName>
    </alternativeName>
</protein>
<dbReference type="PROSITE" id="PS50861">
    <property type="entry name" value="AA_TRNA_LIGASE_II_GLYAB"/>
    <property type="match status" value="1"/>
</dbReference>
<evidence type="ECO:0000256" key="4">
    <source>
        <dbReference type="ARBA" id="ARBA00022490"/>
    </source>
</evidence>
<dbReference type="InterPro" id="IPR008909">
    <property type="entry name" value="DALR_anticod-bd"/>
</dbReference>
<dbReference type="PRINTS" id="PR01045">
    <property type="entry name" value="TRNASYNTHGB"/>
</dbReference>
<dbReference type="KEGG" id="mko:MKLM6_0337"/>
<evidence type="ECO:0000256" key="1">
    <source>
        <dbReference type="ARBA" id="ARBA00004496"/>
    </source>
</evidence>
<comment type="subcellular location">
    <subcellularLocation>
        <location evidence="1 11">Cytoplasm</location>
    </subcellularLocation>
</comment>
<evidence type="ECO:0000256" key="10">
    <source>
        <dbReference type="ARBA" id="ARBA00047937"/>
    </source>
</evidence>
<organism evidence="12 13">
    <name type="scientific">Methylomonas koyamae</name>
    <dbReference type="NCBI Taxonomy" id="702114"/>
    <lineage>
        <taxon>Bacteria</taxon>
        <taxon>Pseudomonadati</taxon>
        <taxon>Pseudomonadota</taxon>
        <taxon>Gammaproteobacteria</taxon>
        <taxon>Methylococcales</taxon>
        <taxon>Methylococcaceae</taxon>
        <taxon>Methylomonas</taxon>
    </lineage>
</organism>
<evidence type="ECO:0000256" key="6">
    <source>
        <dbReference type="ARBA" id="ARBA00022741"/>
    </source>
</evidence>
<evidence type="ECO:0000256" key="5">
    <source>
        <dbReference type="ARBA" id="ARBA00022598"/>
    </source>
</evidence>
<comment type="subunit">
    <text evidence="3 11">Tetramer of two alpha and two beta subunits.</text>
</comment>
<dbReference type="GO" id="GO:0004820">
    <property type="term" value="F:glycine-tRNA ligase activity"/>
    <property type="evidence" value="ECO:0007669"/>
    <property type="project" value="UniProtKB-UniRule"/>
</dbReference>
<sequence length="689" mass="75438">MTATNHLLFELGCEELPPKSLKRLSQALLDNLLTSLQDAGLSYTRARAYATPRRLAVLIDDLQTFQADKIVEKRGPALQAAYGPDGAPSKAALGFAASCGASFEQLEKLETDKGSWLIFKQAVKGQATAELLPDIIRKALANLPIAKRMRWGSFDAEFARPVHWAVLLFGSEIIVTDILGRTTGRITRGHRFHAPQDLSIHDPHEYLDVLKQQGKVLADFEERMAVIRDAANQAAEKVGGVAHIEADLLEEVAALNEWPVPVVGNFDARFLELPQEVLITTMQANQKYFPVKNAQGGLLPHFITFANIESSRPDSIRAGNERVVLPRLVDAEFFWKQDRKQSLAERVDSLKTIVFQKDLGTLFDKTERVANLAGLVAEQLGADAGLAKRAALLAKTDLMTNMVGEFANLQGSMGRYYAIADGEDLAVANALEEQYFPKQSGGEIPQAPVSVALALAEKVDTLAGIFSAGLIPTGDKDPYALRRAAIGILRILVENGLALDVAELLDAALAQFGHAFDRSETRQKLVGFIFDRLKGYCLDQGFSSDEFEAVLAVNPTRPFDFWQRLRAVQDFRTLPEAESLAAANKRIGNILKKSEQAPAEQIGILVETAEKNLLAAAEQSEADIGPLLAEQNYALALSRLAQLRDSVDAFFDNVMVNTDDPALRSSRLALLAKLSNQFLQIADISKLQS</sequence>
<evidence type="ECO:0000256" key="2">
    <source>
        <dbReference type="ARBA" id="ARBA00008226"/>
    </source>
</evidence>
<dbReference type="SUPFAM" id="SSF109604">
    <property type="entry name" value="HD-domain/PDEase-like"/>
    <property type="match status" value="1"/>
</dbReference>
<dbReference type="PANTHER" id="PTHR30075">
    <property type="entry name" value="GLYCYL-TRNA SYNTHETASE"/>
    <property type="match status" value="1"/>
</dbReference>
<dbReference type="Proteomes" id="UP000077734">
    <property type="component" value="Unassembled WGS sequence"/>
</dbReference>
<proteinExistence type="inferred from homology"/>
<dbReference type="HAMAP" id="MF_00255">
    <property type="entry name" value="Gly_tRNA_synth_beta"/>
    <property type="match status" value="1"/>
</dbReference>
<evidence type="ECO:0000313" key="13">
    <source>
        <dbReference type="Proteomes" id="UP000077734"/>
    </source>
</evidence>
<gene>
    <name evidence="11 12" type="primary">glyS</name>
    <name evidence="12" type="ORF">A1356_09125</name>
</gene>
<evidence type="ECO:0000256" key="11">
    <source>
        <dbReference type="HAMAP-Rule" id="MF_00255"/>
    </source>
</evidence>
<evidence type="ECO:0000256" key="9">
    <source>
        <dbReference type="ARBA" id="ARBA00023146"/>
    </source>
</evidence>
<keyword evidence="9 11" id="KW-0030">Aminoacyl-tRNA synthetase</keyword>
<keyword evidence="5 11" id="KW-0436">Ligase</keyword>
<name>A0A291IEN0_9GAMM</name>
<evidence type="ECO:0000313" key="12">
    <source>
        <dbReference type="EMBL" id="OAI27492.1"/>
    </source>
</evidence>
<dbReference type="PANTHER" id="PTHR30075:SF2">
    <property type="entry name" value="GLYCINE--TRNA LIGASE, CHLOROPLASTIC_MITOCHONDRIAL 2"/>
    <property type="match status" value="1"/>
</dbReference>
<dbReference type="GO" id="GO:0005829">
    <property type="term" value="C:cytosol"/>
    <property type="evidence" value="ECO:0007669"/>
    <property type="project" value="TreeGrafter"/>
</dbReference>
<dbReference type="RefSeq" id="WP_064026265.1">
    <property type="nucleotide sequence ID" value="NZ_CP023669.1"/>
</dbReference>
<dbReference type="AlphaFoldDB" id="A0A291IEN0"/>
<dbReference type="EC" id="6.1.1.14" evidence="11"/>
<dbReference type="NCBIfam" id="TIGR00211">
    <property type="entry name" value="glyS"/>
    <property type="match status" value="1"/>
</dbReference>
<dbReference type="GO" id="GO:0004814">
    <property type="term" value="F:arginine-tRNA ligase activity"/>
    <property type="evidence" value="ECO:0007669"/>
    <property type="project" value="InterPro"/>
</dbReference>
<reference evidence="12 13" key="1">
    <citation type="submission" date="2016-03" db="EMBL/GenBank/DDBJ databases">
        <authorList>
            <person name="Heylen K."/>
            <person name="De Vos P."/>
            <person name="Vekeman B."/>
        </authorList>
    </citation>
    <scope>NUCLEOTIDE SEQUENCE [LARGE SCALE GENOMIC DNA]</scope>
    <source>
        <strain evidence="12 13">R-49807</strain>
    </source>
</reference>
<evidence type="ECO:0000256" key="7">
    <source>
        <dbReference type="ARBA" id="ARBA00022840"/>
    </source>
</evidence>
<comment type="caution">
    <text evidence="12">The sequence shown here is derived from an EMBL/GenBank/DDBJ whole genome shotgun (WGS) entry which is preliminary data.</text>
</comment>
<dbReference type="EMBL" id="LUUL01000063">
    <property type="protein sequence ID" value="OAI27492.1"/>
    <property type="molecule type" value="Genomic_DNA"/>
</dbReference>